<sequence>MNTFAGIEHYKSIFWALRFPMAVYFSGHCGLTSNVWQPMENVIMVRLDCPWHSTSSEYKLDKNGRIYEHRVDNISLNSPPKFRVLGVHELIQSIGRSSTPKPTYFESSSSDRT</sequence>
<dbReference type="PANTHER" id="PTHR31094">
    <property type="entry name" value="RIKEN CDNA 2310061I04 GENE"/>
    <property type="match status" value="1"/>
</dbReference>
<proteinExistence type="predicted"/>
<accession>A0AAD9ZX46</accession>
<protein>
    <submittedName>
        <fullName evidence="1">Uncharacterized protein</fullName>
    </submittedName>
</protein>
<keyword evidence="2" id="KW-1185">Reference proteome</keyword>
<reference evidence="1" key="1">
    <citation type="journal article" date="2023" name="Plant J.">
        <title>Genome sequences and population genomics provide insights into the demographic history, inbreeding, and mutation load of two 'living fossil' tree species of Dipteronia.</title>
        <authorList>
            <person name="Feng Y."/>
            <person name="Comes H.P."/>
            <person name="Chen J."/>
            <person name="Zhu S."/>
            <person name="Lu R."/>
            <person name="Zhang X."/>
            <person name="Li P."/>
            <person name="Qiu J."/>
            <person name="Olsen K.M."/>
            <person name="Qiu Y."/>
        </authorList>
    </citation>
    <scope>NUCLEOTIDE SEQUENCE</scope>
    <source>
        <strain evidence="1">NBL</strain>
    </source>
</reference>
<gene>
    <name evidence="1" type="ORF">Dsin_026006</name>
</gene>
<dbReference type="Pfam" id="PF10184">
    <property type="entry name" value="DUF2358"/>
    <property type="match status" value="1"/>
</dbReference>
<dbReference type="EMBL" id="JANJYJ010000008">
    <property type="protein sequence ID" value="KAK3194696.1"/>
    <property type="molecule type" value="Genomic_DNA"/>
</dbReference>
<organism evidence="1 2">
    <name type="scientific">Dipteronia sinensis</name>
    <dbReference type="NCBI Taxonomy" id="43782"/>
    <lineage>
        <taxon>Eukaryota</taxon>
        <taxon>Viridiplantae</taxon>
        <taxon>Streptophyta</taxon>
        <taxon>Embryophyta</taxon>
        <taxon>Tracheophyta</taxon>
        <taxon>Spermatophyta</taxon>
        <taxon>Magnoliopsida</taxon>
        <taxon>eudicotyledons</taxon>
        <taxon>Gunneridae</taxon>
        <taxon>Pentapetalae</taxon>
        <taxon>rosids</taxon>
        <taxon>malvids</taxon>
        <taxon>Sapindales</taxon>
        <taxon>Sapindaceae</taxon>
        <taxon>Hippocastanoideae</taxon>
        <taxon>Acereae</taxon>
        <taxon>Dipteronia</taxon>
    </lineage>
</organism>
<dbReference type="PANTHER" id="PTHR31094:SF2">
    <property type="entry name" value="RIKEN CDNA 2310061I04 GENE"/>
    <property type="match status" value="1"/>
</dbReference>
<comment type="caution">
    <text evidence="1">The sequence shown here is derived from an EMBL/GenBank/DDBJ whole genome shotgun (WGS) entry which is preliminary data.</text>
</comment>
<dbReference type="AlphaFoldDB" id="A0AAD9ZX46"/>
<dbReference type="InterPro" id="IPR018790">
    <property type="entry name" value="DUF2358"/>
</dbReference>
<name>A0AAD9ZX46_9ROSI</name>
<evidence type="ECO:0000313" key="1">
    <source>
        <dbReference type="EMBL" id="KAK3194696.1"/>
    </source>
</evidence>
<evidence type="ECO:0000313" key="2">
    <source>
        <dbReference type="Proteomes" id="UP001281410"/>
    </source>
</evidence>
<dbReference type="Proteomes" id="UP001281410">
    <property type="component" value="Unassembled WGS sequence"/>
</dbReference>